<dbReference type="GO" id="GO:0005506">
    <property type="term" value="F:iron ion binding"/>
    <property type="evidence" value="ECO:0007669"/>
    <property type="project" value="InterPro"/>
</dbReference>
<evidence type="ECO:0000256" key="8">
    <source>
        <dbReference type="ARBA" id="ARBA00023136"/>
    </source>
</evidence>
<sequence>MALSWIIFLLGHSPEIQAKAAAEVDTLFEATEDSAEKNSEKFLLTLDQLKELKFLECCIKEGLRLCPSVPFIGRRVHEEMDINGYKVPVGTIIFVYIYMLHRDPKVFPNPEQFNPDRFLPE</sequence>
<feature type="signal peptide" evidence="9">
    <location>
        <begin position="1"/>
        <end position="18"/>
    </location>
</feature>
<evidence type="ECO:0000256" key="5">
    <source>
        <dbReference type="ARBA" id="ARBA00022824"/>
    </source>
</evidence>
<dbReference type="GO" id="GO:0020037">
    <property type="term" value="F:heme binding"/>
    <property type="evidence" value="ECO:0007669"/>
    <property type="project" value="InterPro"/>
</dbReference>
<dbReference type="InterPro" id="IPR002401">
    <property type="entry name" value="Cyt_P450_E_grp-I"/>
</dbReference>
<keyword evidence="11" id="KW-1185">Reference proteome</keyword>
<dbReference type="InterPro" id="IPR001128">
    <property type="entry name" value="Cyt_P450"/>
</dbReference>
<comment type="subcellular location">
    <subcellularLocation>
        <location evidence="2">Endoplasmic reticulum membrane</location>
    </subcellularLocation>
</comment>
<keyword evidence="8" id="KW-0472">Membrane</keyword>
<keyword evidence="7" id="KW-0503">Monooxygenase</keyword>
<evidence type="ECO:0000256" key="4">
    <source>
        <dbReference type="ARBA" id="ARBA00022617"/>
    </source>
</evidence>
<dbReference type="InterPro" id="IPR036396">
    <property type="entry name" value="Cyt_P450_sf"/>
</dbReference>
<dbReference type="PRINTS" id="PR00463">
    <property type="entry name" value="EP450I"/>
</dbReference>
<evidence type="ECO:0000256" key="6">
    <source>
        <dbReference type="ARBA" id="ARBA00023004"/>
    </source>
</evidence>
<reference evidence="10" key="1">
    <citation type="submission" date="2020-11" db="EMBL/GenBank/DDBJ databases">
        <authorList>
            <person name="Tran Van P."/>
        </authorList>
    </citation>
    <scope>NUCLEOTIDE SEQUENCE</scope>
</reference>
<dbReference type="GO" id="GO:0016705">
    <property type="term" value="F:oxidoreductase activity, acting on paired donors, with incorporation or reduction of molecular oxygen"/>
    <property type="evidence" value="ECO:0007669"/>
    <property type="project" value="InterPro"/>
</dbReference>
<dbReference type="EMBL" id="OC928671">
    <property type="protein sequence ID" value="CAD7657884.1"/>
    <property type="molecule type" value="Genomic_DNA"/>
</dbReference>
<proteinExistence type="inferred from homology"/>
<keyword evidence="6" id="KW-0408">Iron</keyword>
<evidence type="ECO:0008006" key="12">
    <source>
        <dbReference type="Google" id="ProtNLM"/>
    </source>
</evidence>
<evidence type="ECO:0000256" key="7">
    <source>
        <dbReference type="ARBA" id="ARBA00023033"/>
    </source>
</evidence>
<keyword evidence="4" id="KW-0349">Heme</keyword>
<keyword evidence="9" id="KW-0732">Signal</keyword>
<accession>A0A7R9QUQ8</accession>
<evidence type="ECO:0000313" key="10">
    <source>
        <dbReference type="EMBL" id="CAD7657884.1"/>
    </source>
</evidence>
<name>A0A7R9QUQ8_9ACAR</name>
<evidence type="ECO:0000256" key="9">
    <source>
        <dbReference type="SAM" id="SignalP"/>
    </source>
</evidence>
<dbReference type="Proteomes" id="UP000728032">
    <property type="component" value="Unassembled WGS sequence"/>
</dbReference>
<comment type="similarity">
    <text evidence="3">Belongs to the cytochrome P450 family.</text>
</comment>
<evidence type="ECO:0000256" key="3">
    <source>
        <dbReference type="ARBA" id="ARBA00010617"/>
    </source>
</evidence>
<dbReference type="Pfam" id="PF00067">
    <property type="entry name" value="p450"/>
    <property type="match status" value="1"/>
</dbReference>
<protein>
    <recommendedName>
        <fullName evidence="12">Cytochrome P450</fullName>
    </recommendedName>
</protein>
<dbReference type="SUPFAM" id="SSF48264">
    <property type="entry name" value="Cytochrome P450"/>
    <property type="match status" value="1"/>
</dbReference>
<keyword evidence="5" id="KW-0256">Endoplasmic reticulum</keyword>
<organism evidence="10">
    <name type="scientific">Oppiella nova</name>
    <dbReference type="NCBI Taxonomy" id="334625"/>
    <lineage>
        <taxon>Eukaryota</taxon>
        <taxon>Metazoa</taxon>
        <taxon>Ecdysozoa</taxon>
        <taxon>Arthropoda</taxon>
        <taxon>Chelicerata</taxon>
        <taxon>Arachnida</taxon>
        <taxon>Acari</taxon>
        <taxon>Acariformes</taxon>
        <taxon>Sarcoptiformes</taxon>
        <taxon>Oribatida</taxon>
        <taxon>Brachypylina</taxon>
        <taxon>Oppioidea</taxon>
        <taxon>Oppiidae</taxon>
        <taxon>Oppiella</taxon>
    </lineage>
</organism>
<dbReference type="PANTHER" id="PTHR24291:SF189">
    <property type="entry name" value="CYTOCHROME P450 4C3-RELATED"/>
    <property type="match status" value="1"/>
</dbReference>
<comment type="cofactor">
    <cofactor evidence="1">
        <name>heme</name>
        <dbReference type="ChEBI" id="CHEBI:30413"/>
    </cofactor>
</comment>
<dbReference type="PANTHER" id="PTHR24291">
    <property type="entry name" value="CYTOCHROME P450 FAMILY 4"/>
    <property type="match status" value="1"/>
</dbReference>
<dbReference type="AlphaFoldDB" id="A0A7R9QUQ8"/>
<dbReference type="GO" id="GO:0004497">
    <property type="term" value="F:monooxygenase activity"/>
    <property type="evidence" value="ECO:0007669"/>
    <property type="project" value="UniProtKB-KW"/>
</dbReference>
<evidence type="ECO:0000256" key="2">
    <source>
        <dbReference type="ARBA" id="ARBA00004586"/>
    </source>
</evidence>
<evidence type="ECO:0000313" key="11">
    <source>
        <dbReference type="Proteomes" id="UP000728032"/>
    </source>
</evidence>
<feature type="non-terminal residue" evidence="10">
    <location>
        <position position="121"/>
    </location>
</feature>
<dbReference type="GO" id="GO:0005789">
    <property type="term" value="C:endoplasmic reticulum membrane"/>
    <property type="evidence" value="ECO:0007669"/>
    <property type="project" value="UniProtKB-SubCell"/>
</dbReference>
<feature type="chain" id="PRO_5036211916" description="Cytochrome P450" evidence="9">
    <location>
        <begin position="19"/>
        <end position="121"/>
    </location>
</feature>
<dbReference type="Gene3D" id="1.10.630.10">
    <property type="entry name" value="Cytochrome P450"/>
    <property type="match status" value="1"/>
</dbReference>
<dbReference type="OrthoDB" id="6515167at2759"/>
<gene>
    <name evidence="10" type="ORF">ONB1V03_LOCUS14509</name>
</gene>
<dbReference type="EMBL" id="CAJPVJ010013846">
    <property type="protein sequence ID" value="CAG2175070.1"/>
    <property type="molecule type" value="Genomic_DNA"/>
</dbReference>
<keyword evidence="7" id="KW-0560">Oxidoreductase</keyword>
<dbReference type="InterPro" id="IPR050196">
    <property type="entry name" value="Cytochrome_P450_Monoox"/>
</dbReference>
<evidence type="ECO:0000256" key="1">
    <source>
        <dbReference type="ARBA" id="ARBA00001971"/>
    </source>
</evidence>
<keyword evidence="4" id="KW-0479">Metal-binding</keyword>